<keyword evidence="1" id="KW-0808">Transferase</keyword>
<dbReference type="GO" id="GO:0051999">
    <property type="term" value="P:mannosyl-inositol phosphorylceramide biosynthetic process"/>
    <property type="evidence" value="ECO:0007669"/>
    <property type="project" value="TreeGrafter"/>
</dbReference>
<protein>
    <submittedName>
        <fullName evidence="3">Uncharacterized protein</fullName>
    </submittedName>
</protein>
<evidence type="ECO:0000256" key="1">
    <source>
        <dbReference type="ARBA" id="ARBA00022679"/>
    </source>
</evidence>
<dbReference type="EMBL" id="GL379589">
    <property type="protein sequence ID" value="EFL92433.1"/>
    <property type="molecule type" value="Genomic_DNA"/>
</dbReference>
<name>E0WQM3_9ENTR</name>
<evidence type="ECO:0000313" key="4">
    <source>
        <dbReference type="Proteomes" id="UP000005726"/>
    </source>
</evidence>
<dbReference type="Proteomes" id="UP000005726">
    <property type="component" value="Unassembled WGS sequence"/>
</dbReference>
<dbReference type="SUPFAM" id="SSF53448">
    <property type="entry name" value="Nucleotide-diphospho-sugar transferases"/>
    <property type="match status" value="1"/>
</dbReference>
<dbReference type="AlphaFoldDB" id="E0WQM3"/>
<organism evidence="3 4">
    <name type="scientific">Candidatus Regiella insecticola LSR1</name>
    <dbReference type="NCBI Taxonomy" id="663321"/>
    <lineage>
        <taxon>Bacteria</taxon>
        <taxon>Pseudomonadati</taxon>
        <taxon>Pseudomonadota</taxon>
        <taxon>Gammaproteobacteria</taxon>
        <taxon>Enterobacterales</taxon>
        <taxon>Enterobacteriaceae</taxon>
        <taxon>aphid secondary symbionts</taxon>
        <taxon>Candidatus Regiella</taxon>
    </lineage>
</organism>
<proteinExistence type="predicted"/>
<reference evidence="3" key="1">
    <citation type="journal article" date="2009" name="Environ. Microbiol.">
        <title>Dynamics of genome evolution in facultative symbionts of aphids.</title>
        <authorList>
            <person name="Degnan P.H."/>
            <person name="Leonardo T.E."/>
            <person name="Cass B.N."/>
            <person name="Hurwitz B."/>
            <person name="Stern D."/>
            <person name="Gibbs R.A."/>
            <person name="Richards S."/>
            <person name="Moran N.A."/>
        </authorList>
    </citation>
    <scope>NUCLEOTIDE SEQUENCE [LARGE SCALE GENOMIC DNA]</scope>
    <source>
        <strain evidence="3">LSR1</strain>
    </source>
</reference>
<dbReference type="InterPro" id="IPR051706">
    <property type="entry name" value="Glycosyltransferase_domain"/>
</dbReference>
<dbReference type="Pfam" id="PF04488">
    <property type="entry name" value="Gly_transf_sug"/>
    <property type="match status" value="1"/>
</dbReference>
<sequence length="581" mass="65921">MPQISAPQYGSINPTPVPITIPIELEDVSFTLPMDGVESKYGERFKMDDDPHDQAIAFDLTLNCWRRLKNTIMGNEYGTIGDPIIPVAGSSGRIKWQDVLPEDLPNSLTRRLPVTKTKDIVAVGLLPGQIRQGIYVIWTPHVANEPFRYIVNIEQCQYNVKFDFSRKHWYLYEHNLYVVRTENKSGKMVWETVSSNELHRYPPVLPNPASEETATSGLNRVQPSVPELSDPLHQSGAELTPPIHYSLPIDDIMVNRLGQYMVKMKDVNYQRVVFDLESGDWRLAHFDEEYFDTSSIQIKERIVRTKNKVGKAVWVVRNKYINVQDILPNTQTREIFIPDVPEVPAGGTAIPKTIHYIWLGNSKLPDNLVSNIIANAHKSFSAEGNGYRSIIHVDVDNAEIFTQIRDALHQKAPGLEVQDLNQDDFFIQFKASKFGEMFAAARYGPNANFAAAADVLRCRLLHKYGGIYLDTDDPLIKSIIDRDFLAHPNDVLLGALLGGEKNTANMNYIYNNSVFGSHPGNPVLQAVSEESYRRWQEQEPELFSTPRPSIQKDKQGKKVGTPEEQKVSRTQMDLYIKKSQK</sequence>
<accession>E0WQM3</accession>
<dbReference type="HOGENOM" id="CLU_469049_0_0_6"/>
<feature type="region of interest" description="Disordered" evidence="2">
    <location>
        <begin position="535"/>
        <end position="581"/>
    </location>
</feature>
<keyword evidence="4" id="KW-1185">Reference proteome</keyword>
<dbReference type="Gene3D" id="3.90.550.20">
    <property type="match status" value="1"/>
</dbReference>
<dbReference type="PANTHER" id="PTHR32385">
    <property type="entry name" value="MANNOSYL PHOSPHORYLINOSITOL CERAMIDE SYNTHASE"/>
    <property type="match status" value="1"/>
</dbReference>
<dbReference type="InterPro" id="IPR029044">
    <property type="entry name" value="Nucleotide-diphossugar_trans"/>
</dbReference>
<gene>
    <name evidence="3" type="ORF">REG_0194</name>
</gene>
<dbReference type="eggNOG" id="COG3774">
    <property type="taxonomic scope" value="Bacteria"/>
</dbReference>
<dbReference type="GO" id="GO:0000030">
    <property type="term" value="F:mannosyltransferase activity"/>
    <property type="evidence" value="ECO:0007669"/>
    <property type="project" value="TreeGrafter"/>
</dbReference>
<evidence type="ECO:0000256" key="2">
    <source>
        <dbReference type="SAM" id="MobiDB-lite"/>
    </source>
</evidence>
<dbReference type="InterPro" id="IPR007577">
    <property type="entry name" value="GlycoTrfase_DXD_sugar-bd_CS"/>
</dbReference>
<evidence type="ECO:0000313" key="3">
    <source>
        <dbReference type="EMBL" id="EFL92433.1"/>
    </source>
</evidence>
<dbReference type="PANTHER" id="PTHR32385:SF15">
    <property type="entry name" value="INOSITOL PHOSPHOCERAMIDE MANNOSYLTRANSFERASE 1"/>
    <property type="match status" value="1"/>
</dbReference>
<feature type="compositionally biased region" description="Basic and acidic residues" evidence="2">
    <location>
        <begin position="550"/>
        <end position="567"/>
    </location>
</feature>
<dbReference type="GO" id="GO:0016020">
    <property type="term" value="C:membrane"/>
    <property type="evidence" value="ECO:0007669"/>
    <property type="project" value="GOC"/>
</dbReference>
<dbReference type="RefSeq" id="WP_006704157.1">
    <property type="nucleotide sequence ID" value="NZ_CAWLGB010000001.1"/>
</dbReference>